<evidence type="ECO:0000256" key="1">
    <source>
        <dbReference type="SAM" id="MobiDB-lite"/>
    </source>
</evidence>
<proteinExistence type="predicted"/>
<evidence type="ECO:0000313" key="2">
    <source>
        <dbReference type="EMBL" id="PGH01866.1"/>
    </source>
</evidence>
<dbReference type="AlphaFoldDB" id="A0A2B7WYI7"/>
<protein>
    <submittedName>
        <fullName evidence="2">Uncharacterized protein</fullName>
    </submittedName>
</protein>
<sequence>MTEEPTEARVRKDFGTTALFDHTCRSPVKDVPSPPTPVETYTIHDIKDRLEYSDCVLRNSQRRLSPVGTQALHIYKEVCAKLLDLEEEEGELEAAKEIWRATLRACDESIYCTPCLRVVRSSNAQILQDRLISLQETAFYARYSAIFAGLSLQSKTETGLTHEQYWAEINSKLRLEEDAYRRVLNGELAHHECPTYLAICHACDRTGFSHESTIRLIHLYGKLSKHAHINVIPLIKFGKFDDLKRSLYHDFAIIPLLTYDEDWKLIRLLNGLPDVDLYEDPKRSLQATPGRRRFSSAKAVSDSIVKKIKKRLRALEDEEKVMDGLSKTIGPLRPSGSKKGKGVNFTSSSQLEAERQKLRE</sequence>
<keyword evidence="3" id="KW-1185">Reference proteome</keyword>
<comment type="caution">
    <text evidence="2">The sequence shown here is derived from an EMBL/GenBank/DDBJ whole genome shotgun (WGS) entry which is preliminary data.</text>
</comment>
<feature type="region of interest" description="Disordered" evidence="1">
    <location>
        <begin position="326"/>
        <end position="360"/>
    </location>
</feature>
<organism evidence="2 3">
    <name type="scientific">Helicocarpus griseus UAMH5409</name>
    <dbReference type="NCBI Taxonomy" id="1447875"/>
    <lineage>
        <taxon>Eukaryota</taxon>
        <taxon>Fungi</taxon>
        <taxon>Dikarya</taxon>
        <taxon>Ascomycota</taxon>
        <taxon>Pezizomycotina</taxon>
        <taxon>Eurotiomycetes</taxon>
        <taxon>Eurotiomycetidae</taxon>
        <taxon>Onygenales</taxon>
        <taxon>Ajellomycetaceae</taxon>
        <taxon>Helicocarpus</taxon>
    </lineage>
</organism>
<reference evidence="2 3" key="1">
    <citation type="submission" date="2017-10" db="EMBL/GenBank/DDBJ databases">
        <title>Comparative genomics in systemic dimorphic fungi from Ajellomycetaceae.</title>
        <authorList>
            <person name="Munoz J.F."/>
            <person name="Mcewen J.G."/>
            <person name="Clay O.K."/>
            <person name="Cuomo C.A."/>
        </authorList>
    </citation>
    <scope>NUCLEOTIDE SEQUENCE [LARGE SCALE GENOMIC DNA]</scope>
    <source>
        <strain evidence="2 3">UAMH5409</strain>
    </source>
</reference>
<name>A0A2B7WYI7_9EURO</name>
<accession>A0A2B7WYI7</accession>
<evidence type="ECO:0000313" key="3">
    <source>
        <dbReference type="Proteomes" id="UP000223968"/>
    </source>
</evidence>
<dbReference type="OrthoDB" id="4478691at2759"/>
<dbReference type="Proteomes" id="UP000223968">
    <property type="component" value="Unassembled WGS sequence"/>
</dbReference>
<gene>
    <name evidence="2" type="ORF">AJ79_07803</name>
</gene>
<dbReference type="EMBL" id="PDNB01000166">
    <property type="protein sequence ID" value="PGH01866.1"/>
    <property type="molecule type" value="Genomic_DNA"/>
</dbReference>